<reference evidence="2 3" key="1">
    <citation type="journal article" date="2016" name="Nat. Commun.">
        <title>Thousands of microbial genomes shed light on interconnected biogeochemical processes in an aquifer system.</title>
        <authorList>
            <person name="Anantharaman K."/>
            <person name="Brown C.T."/>
            <person name="Hug L.A."/>
            <person name="Sharon I."/>
            <person name="Castelle C.J."/>
            <person name="Probst A.J."/>
            <person name="Thomas B.C."/>
            <person name="Singh A."/>
            <person name="Wilkins M.J."/>
            <person name="Karaoz U."/>
            <person name="Brodie E.L."/>
            <person name="Williams K.H."/>
            <person name="Hubbard S.S."/>
            <person name="Banfield J.F."/>
        </authorList>
    </citation>
    <scope>NUCLEOTIDE SEQUENCE [LARGE SCALE GENOMIC DNA]</scope>
</reference>
<dbReference type="STRING" id="1797471.A3A71_00565"/>
<evidence type="ECO:0000256" key="1">
    <source>
        <dbReference type="SAM" id="Phobius"/>
    </source>
</evidence>
<feature type="transmembrane region" description="Helical" evidence="1">
    <location>
        <begin position="83"/>
        <end position="104"/>
    </location>
</feature>
<sequence length="113" mass="12206">MNLLSKFVGVAHAETQFRVDNFKLFDMFKPNNAEQGLSQIITKIVGFAMLIAALIAFGYLIVAGFQYMTAGGDAAKAQTARQGIVNALVGIIIVVIAYTLLAYVSSVTRRGNF</sequence>
<dbReference type="InterPro" id="IPR043993">
    <property type="entry name" value="T4SS_pilin"/>
</dbReference>
<protein>
    <submittedName>
        <fullName evidence="2">Uncharacterized protein</fullName>
    </submittedName>
</protein>
<dbReference type="EMBL" id="MEZX01000002">
    <property type="protein sequence ID" value="OGD64536.1"/>
    <property type="molecule type" value="Genomic_DNA"/>
</dbReference>
<proteinExistence type="predicted"/>
<keyword evidence="1" id="KW-1133">Transmembrane helix</keyword>
<evidence type="ECO:0000313" key="3">
    <source>
        <dbReference type="Proteomes" id="UP000177481"/>
    </source>
</evidence>
<gene>
    <name evidence="2" type="ORF">A3A71_00565</name>
</gene>
<dbReference type="Proteomes" id="UP000177481">
    <property type="component" value="Unassembled WGS sequence"/>
</dbReference>
<dbReference type="AlphaFoldDB" id="A0A1F5EB92"/>
<name>A0A1F5EB92_9BACT</name>
<organism evidence="2 3">
    <name type="scientific">Candidatus Berkelbacteria bacterium RIFCSPLOWO2_01_FULL_50_28</name>
    <dbReference type="NCBI Taxonomy" id="1797471"/>
    <lineage>
        <taxon>Bacteria</taxon>
        <taxon>Candidatus Berkelbacteria</taxon>
    </lineage>
</organism>
<comment type="caution">
    <text evidence="2">The sequence shown here is derived from an EMBL/GenBank/DDBJ whole genome shotgun (WGS) entry which is preliminary data.</text>
</comment>
<keyword evidence="1" id="KW-0472">Membrane</keyword>
<feature type="transmembrane region" description="Helical" evidence="1">
    <location>
        <begin position="37"/>
        <end position="62"/>
    </location>
</feature>
<accession>A0A1F5EB92</accession>
<keyword evidence="1" id="KW-0812">Transmembrane</keyword>
<dbReference type="Pfam" id="PF18895">
    <property type="entry name" value="T4SS_pilin"/>
    <property type="match status" value="1"/>
</dbReference>
<evidence type="ECO:0000313" key="2">
    <source>
        <dbReference type="EMBL" id="OGD64536.1"/>
    </source>
</evidence>